<evidence type="ECO:0000256" key="6">
    <source>
        <dbReference type="ARBA" id="ARBA00022692"/>
    </source>
</evidence>
<feature type="domain" description="FtsX extracellular" evidence="13">
    <location>
        <begin position="59"/>
        <end position="147"/>
    </location>
</feature>
<evidence type="ECO:0000256" key="2">
    <source>
        <dbReference type="ARBA" id="ARBA00007379"/>
    </source>
</evidence>
<feature type="transmembrane region" description="Helical" evidence="11">
    <location>
        <begin position="22"/>
        <end position="48"/>
    </location>
</feature>
<evidence type="ECO:0000256" key="11">
    <source>
        <dbReference type="SAM" id="Phobius"/>
    </source>
</evidence>
<gene>
    <name evidence="14" type="ORF">A3C72_04300</name>
</gene>
<feature type="transmembrane region" description="Helical" evidence="11">
    <location>
        <begin position="282"/>
        <end position="302"/>
    </location>
</feature>
<dbReference type="InterPro" id="IPR040690">
    <property type="entry name" value="FtsX_ECD"/>
</dbReference>
<comment type="similarity">
    <text evidence="2 10">Belongs to the ABC-4 integral membrane protein family. FtsX subfamily.</text>
</comment>
<dbReference type="STRING" id="1802306.A3C72_04300"/>
<keyword evidence="4 10" id="KW-1003">Cell membrane</keyword>
<dbReference type="AlphaFoldDB" id="A0A1G2MGX2"/>
<keyword evidence="5 10" id="KW-0132">Cell division</keyword>
<evidence type="ECO:0000259" key="13">
    <source>
        <dbReference type="Pfam" id="PF18075"/>
    </source>
</evidence>
<evidence type="ECO:0000256" key="9">
    <source>
        <dbReference type="ARBA" id="ARBA00023306"/>
    </source>
</evidence>
<dbReference type="Gene3D" id="3.30.70.3040">
    <property type="match status" value="1"/>
</dbReference>
<dbReference type="InterPro" id="IPR003838">
    <property type="entry name" value="ABC3_permease_C"/>
</dbReference>
<evidence type="ECO:0000313" key="15">
    <source>
        <dbReference type="Proteomes" id="UP000177130"/>
    </source>
</evidence>
<evidence type="ECO:0000256" key="5">
    <source>
        <dbReference type="ARBA" id="ARBA00022618"/>
    </source>
</evidence>
<evidence type="ECO:0000256" key="3">
    <source>
        <dbReference type="ARBA" id="ARBA00021907"/>
    </source>
</evidence>
<evidence type="ECO:0000256" key="10">
    <source>
        <dbReference type="PIRNR" id="PIRNR003097"/>
    </source>
</evidence>
<keyword evidence="7 11" id="KW-1133">Transmembrane helix</keyword>
<proteinExistence type="inferred from homology"/>
<dbReference type="PANTHER" id="PTHR47755">
    <property type="entry name" value="CELL DIVISION PROTEIN FTSX"/>
    <property type="match status" value="1"/>
</dbReference>
<evidence type="ECO:0000256" key="1">
    <source>
        <dbReference type="ARBA" id="ARBA00004651"/>
    </source>
</evidence>
<evidence type="ECO:0000259" key="12">
    <source>
        <dbReference type="Pfam" id="PF02687"/>
    </source>
</evidence>
<sequence length="308" mass="33926">MVWTKIKRVLKGGFINFTRNGFVSLAAVLIMTVTLVVIGSVVFMLAALNTSLTQIKEKVDVSVYFKVDTSEEEIIGVQKSLQALSNVSEVVYVSKEDRLKNFSDRHVGDSVTLQALEELEGNPFGAILNIRAKDPSQYESIANYLKTDSALSGGETTGIDKINFFDNKVAIEKLTKIIRAAEKLGVAISILLIIISIIIAFNTIRLAIFISREEISVMQLVGASHKYIRGPFVVTGILYGAVSGLLTLAVFYPVSLWVGKYTANFFGGLNFFSYYADHFGEFFLITVGSGILLGAVSSYWAVRRYLKI</sequence>
<accession>A0A1G2MGX2</accession>
<keyword evidence="8 10" id="KW-0472">Membrane</keyword>
<dbReference type="PIRSF" id="PIRSF003097">
    <property type="entry name" value="FtsX"/>
    <property type="match status" value="1"/>
</dbReference>
<dbReference type="Pfam" id="PF02687">
    <property type="entry name" value="FtsX"/>
    <property type="match status" value="1"/>
</dbReference>
<organism evidence="14 15">
    <name type="scientific">Candidatus Taylorbacteria bacterium RIFCSPHIGHO2_02_FULL_43_32b</name>
    <dbReference type="NCBI Taxonomy" id="1802306"/>
    <lineage>
        <taxon>Bacteria</taxon>
        <taxon>Candidatus Tayloriibacteriota</taxon>
    </lineage>
</organism>
<dbReference type="EMBL" id="MHRK01000055">
    <property type="protein sequence ID" value="OHA22291.1"/>
    <property type="molecule type" value="Genomic_DNA"/>
</dbReference>
<dbReference type="InterPro" id="IPR004513">
    <property type="entry name" value="FtsX"/>
</dbReference>
<evidence type="ECO:0000256" key="8">
    <source>
        <dbReference type="ARBA" id="ARBA00023136"/>
    </source>
</evidence>
<evidence type="ECO:0000256" key="7">
    <source>
        <dbReference type="ARBA" id="ARBA00022989"/>
    </source>
</evidence>
<evidence type="ECO:0000313" key="14">
    <source>
        <dbReference type="EMBL" id="OHA22291.1"/>
    </source>
</evidence>
<protein>
    <recommendedName>
        <fullName evidence="3 10">Cell division protein FtsX</fullName>
    </recommendedName>
</protein>
<dbReference type="PANTHER" id="PTHR47755:SF1">
    <property type="entry name" value="CELL DIVISION PROTEIN FTSX"/>
    <property type="match status" value="1"/>
</dbReference>
<comment type="caution">
    <text evidence="14">The sequence shown here is derived from an EMBL/GenBank/DDBJ whole genome shotgun (WGS) entry which is preliminary data.</text>
</comment>
<feature type="transmembrane region" description="Helical" evidence="11">
    <location>
        <begin position="184"/>
        <end position="210"/>
    </location>
</feature>
<keyword evidence="6 11" id="KW-0812">Transmembrane</keyword>
<feature type="domain" description="ABC3 transporter permease C-terminal" evidence="12">
    <location>
        <begin position="187"/>
        <end position="308"/>
    </location>
</feature>
<dbReference type="Pfam" id="PF18075">
    <property type="entry name" value="FtsX_ECD"/>
    <property type="match status" value="1"/>
</dbReference>
<name>A0A1G2MGX2_9BACT</name>
<dbReference type="Proteomes" id="UP000177130">
    <property type="component" value="Unassembled WGS sequence"/>
</dbReference>
<dbReference type="GO" id="GO:0051301">
    <property type="term" value="P:cell division"/>
    <property type="evidence" value="ECO:0007669"/>
    <property type="project" value="UniProtKB-KW"/>
</dbReference>
<reference evidence="14 15" key="1">
    <citation type="journal article" date="2016" name="Nat. Commun.">
        <title>Thousands of microbial genomes shed light on interconnected biogeochemical processes in an aquifer system.</title>
        <authorList>
            <person name="Anantharaman K."/>
            <person name="Brown C.T."/>
            <person name="Hug L.A."/>
            <person name="Sharon I."/>
            <person name="Castelle C.J."/>
            <person name="Probst A.J."/>
            <person name="Thomas B.C."/>
            <person name="Singh A."/>
            <person name="Wilkins M.J."/>
            <person name="Karaoz U."/>
            <person name="Brodie E.L."/>
            <person name="Williams K.H."/>
            <person name="Hubbard S.S."/>
            <person name="Banfield J.F."/>
        </authorList>
    </citation>
    <scope>NUCLEOTIDE SEQUENCE [LARGE SCALE GENOMIC DNA]</scope>
</reference>
<keyword evidence="9 10" id="KW-0131">Cell cycle</keyword>
<evidence type="ECO:0000256" key="4">
    <source>
        <dbReference type="ARBA" id="ARBA00022475"/>
    </source>
</evidence>
<dbReference type="GO" id="GO:0005886">
    <property type="term" value="C:plasma membrane"/>
    <property type="evidence" value="ECO:0007669"/>
    <property type="project" value="UniProtKB-SubCell"/>
</dbReference>
<comment type="subcellular location">
    <subcellularLocation>
        <location evidence="1">Cell membrane</location>
        <topology evidence="1">Multi-pass membrane protein</topology>
    </subcellularLocation>
</comment>
<feature type="transmembrane region" description="Helical" evidence="11">
    <location>
        <begin position="230"/>
        <end position="251"/>
    </location>
</feature>